<keyword evidence="5 11" id="KW-0812">Transmembrane</keyword>
<feature type="transmembrane region" description="Helical" evidence="11">
    <location>
        <begin position="6"/>
        <end position="23"/>
    </location>
</feature>
<feature type="transmembrane region" description="Helical" evidence="11">
    <location>
        <begin position="116"/>
        <end position="138"/>
    </location>
</feature>
<evidence type="ECO:0000256" key="1">
    <source>
        <dbReference type="ARBA" id="ARBA00004141"/>
    </source>
</evidence>
<evidence type="ECO:0000313" key="14">
    <source>
        <dbReference type="Proteomes" id="UP000008457"/>
    </source>
</evidence>
<feature type="transmembrane region" description="Helical" evidence="11">
    <location>
        <begin position="150"/>
        <end position="170"/>
    </location>
</feature>
<evidence type="ECO:0000256" key="10">
    <source>
        <dbReference type="ARBA" id="ARBA00023201"/>
    </source>
</evidence>
<evidence type="ECO:0000256" key="5">
    <source>
        <dbReference type="ARBA" id="ARBA00022692"/>
    </source>
</evidence>
<dbReference type="PANTHER" id="PTHR43562">
    <property type="entry name" value="NAPA-TYPE SODIUM/HYDROGEN ANTIPORTER"/>
    <property type="match status" value="1"/>
</dbReference>
<feature type="transmembrane region" description="Helical" evidence="11">
    <location>
        <begin position="360"/>
        <end position="378"/>
    </location>
</feature>
<feature type="transmembrane region" description="Helical" evidence="11">
    <location>
        <begin position="32"/>
        <end position="52"/>
    </location>
</feature>
<comment type="subcellular location">
    <subcellularLocation>
        <location evidence="1">Membrane</location>
        <topology evidence="1">Multi-pass membrane protein</topology>
    </subcellularLocation>
</comment>
<evidence type="ECO:0000256" key="4">
    <source>
        <dbReference type="ARBA" id="ARBA00022449"/>
    </source>
</evidence>
<dbReference type="InterPro" id="IPR038770">
    <property type="entry name" value="Na+/solute_symporter_sf"/>
</dbReference>
<keyword evidence="9 11" id="KW-0472">Membrane</keyword>
<dbReference type="HOGENOM" id="CLU_005126_7_1_9"/>
<evidence type="ECO:0000256" key="9">
    <source>
        <dbReference type="ARBA" id="ARBA00023136"/>
    </source>
</evidence>
<feature type="transmembrane region" description="Helical" evidence="11">
    <location>
        <begin position="215"/>
        <end position="232"/>
    </location>
</feature>
<feature type="transmembrane region" description="Helical" evidence="11">
    <location>
        <begin position="89"/>
        <end position="110"/>
    </location>
</feature>
<evidence type="ECO:0000256" key="2">
    <source>
        <dbReference type="ARBA" id="ARBA00005551"/>
    </source>
</evidence>
<evidence type="ECO:0000256" key="11">
    <source>
        <dbReference type="SAM" id="Phobius"/>
    </source>
</evidence>
<dbReference type="GO" id="GO:0016020">
    <property type="term" value="C:membrane"/>
    <property type="evidence" value="ECO:0007669"/>
    <property type="project" value="UniProtKB-SubCell"/>
</dbReference>
<comment type="similarity">
    <text evidence="2">Belongs to the monovalent cation:proton antiporter 2 (CPA2) transporter (TC 2.A.37) family.</text>
</comment>
<feature type="transmembrane region" description="Helical" evidence="11">
    <location>
        <begin position="238"/>
        <end position="257"/>
    </location>
</feature>
<dbReference type="RefSeq" id="WP_013779894.1">
    <property type="nucleotide sequence ID" value="NC_015520.1"/>
</dbReference>
<dbReference type="Pfam" id="PF00999">
    <property type="entry name" value="Na_H_Exchanger"/>
    <property type="match status" value="1"/>
</dbReference>
<feature type="transmembrane region" description="Helical" evidence="11">
    <location>
        <begin position="295"/>
        <end position="317"/>
    </location>
</feature>
<accession>F3ZX12</accession>
<keyword evidence="3" id="KW-0813">Transport</keyword>
<evidence type="ECO:0000256" key="3">
    <source>
        <dbReference type="ARBA" id="ARBA00022448"/>
    </source>
</evidence>
<protein>
    <submittedName>
        <fullName evidence="13">Sodium/hydrogen exchanger</fullName>
    </submittedName>
</protein>
<dbReference type="Proteomes" id="UP000008457">
    <property type="component" value="Chromosome"/>
</dbReference>
<reference evidence="14" key="1">
    <citation type="submission" date="2010-11" db="EMBL/GenBank/DDBJ databases">
        <title>The complete genome of Mahella australiensis DSM 15567.</title>
        <authorList>
            <consortium name="US DOE Joint Genome Institute (JGI-PGF)"/>
            <person name="Lucas S."/>
            <person name="Copeland A."/>
            <person name="Lapidus A."/>
            <person name="Bruce D."/>
            <person name="Goodwin L."/>
            <person name="Pitluck S."/>
            <person name="Kyrpides N."/>
            <person name="Mavromatis K."/>
            <person name="Pagani I."/>
            <person name="Ivanova N."/>
            <person name="Teshima H."/>
            <person name="Brettin T."/>
            <person name="Detter J.C."/>
            <person name="Han C."/>
            <person name="Tapia R."/>
            <person name="Land M."/>
            <person name="Hauser L."/>
            <person name="Markowitz V."/>
            <person name="Cheng J.-F."/>
            <person name="Hugenholtz P."/>
            <person name="Woyke T."/>
            <person name="Wu D."/>
            <person name="Spring S."/>
            <person name="Pukall R."/>
            <person name="Steenblock K."/>
            <person name="Schneider S."/>
            <person name="Klenk H.-P."/>
            <person name="Eisen J.A."/>
        </authorList>
    </citation>
    <scope>NUCLEOTIDE SEQUENCE [LARGE SCALE GENOMIC DNA]</scope>
    <source>
        <strain evidence="14">DSM 15567 / CIP 107919 / 50-1 BON</strain>
    </source>
</reference>
<keyword evidence="10" id="KW-0739">Sodium transport</keyword>
<dbReference type="PANTHER" id="PTHR43562:SF3">
    <property type="entry name" value="SODIUM ION_PROTON EXCHANGER (EUROFUNG)"/>
    <property type="match status" value="1"/>
</dbReference>
<dbReference type="KEGG" id="mas:Mahau_0243"/>
<proteinExistence type="inferred from homology"/>
<keyword evidence="8" id="KW-0406">Ion transport</keyword>
<gene>
    <name evidence="13" type="ordered locus">Mahau_0243</name>
</gene>
<keyword evidence="4" id="KW-0050">Antiport</keyword>
<feature type="domain" description="Cation/H+ exchanger transmembrane" evidence="12">
    <location>
        <begin position="14"/>
        <end position="378"/>
    </location>
</feature>
<organism evidence="13 14">
    <name type="scientific">Mahella australiensis (strain DSM 15567 / CIP 107919 / 50-1 BON)</name>
    <dbReference type="NCBI Taxonomy" id="697281"/>
    <lineage>
        <taxon>Bacteria</taxon>
        <taxon>Bacillati</taxon>
        <taxon>Bacillota</taxon>
        <taxon>Clostridia</taxon>
        <taxon>Thermoanaerobacterales</taxon>
        <taxon>Thermoanaerobacterales Family IV. Incertae Sedis</taxon>
        <taxon>Mahella</taxon>
    </lineage>
</organism>
<dbReference type="STRING" id="697281.Mahau_0243"/>
<feature type="transmembrane region" description="Helical" evidence="11">
    <location>
        <begin position="269"/>
        <end position="289"/>
    </location>
</feature>
<evidence type="ECO:0000259" key="12">
    <source>
        <dbReference type="Pfam" id="PF00999"/>
    </source>
</evidence>
<dbReference type="GO" id="GO:1902600">
    <property type="term" value="P:proton transmembrane transport"/>
    <property type="evidence" value="ECO:0007669"/>
    <property type="project" value="InterPro"/>
</dbReference>
<keyword evidence="14" id="KW-1185">Reference proteome</keyword>
<feature type="transmembrane region" description="Helical" evidence="11">
    <location>
        <begin position="182"/>
        <end position="203"/>
    </location>
</feature>
<dbReference type="eggNOG" id="COG0475">
    <property type="taxonomic scope" value="Bacteria"/>
</dbReference>
<evidence type="ECO:0000313" key="13">
    <source>
        <dbReference type="EMBL" id="AEE95461.1"/>
    </source>
</evidence>
<keyword evidence="6 11" id="KW-1133">Transmembrane helix</keyword>
<reference evidence="13 14" key="2">
    <citation type="journal article" date="2011" name="Stand. Genomic Sci.">
        <title>Complete genome sequence of Mahella australiensis type strain (50-1 BON).</title>
        <authorList>
            <person name="Sikorski J."/>
            <person name="Teshima H."/>
            <person name="Nolan M."/>
            <person name="Lucas S."/>
            <person name="Hammon N."/>
            <person name="Deshpande S."/>
            <person name="Cheng J.F."/>
            <person name="Pitluck S."/>
            <person name="Liolios K."/>
            <person name="Pagani I."/>
            <person name="Ivanova N."/>
            <person name="Huntemann M."/>
            <person name="Mavromatis K."/>
            <person name="Ovchinikova G."/>
            <person name="Pati A."/>
            <person name="Tapia R."/>
            <person name="Han C."/>
            <person name="Goodwin L."/>
            <person name="Chen A."/>
            <person name="Palaniappan K."/>
            <person name="Land M."/>
            <person name="Hauser L."/>
            <person name="Ngatchou-Djao O.D."/>
            <person name="Rohde M."/>
            <person name="Pukall R."/>
            <person name="Spring S."/>
            <person name="Abt B."/>
            <person name="Goker M."/>
            <person name="Detter J.C."/>
            <person name="Woyke T."/>
            <person name="Bristow J."/>
            <person name="Markowitz V."/>
            <person name="Hugenholtz P."/>
            <person name="Eisen J.A."/>
            <person name="Kyrpides N.C."/>
            <person name="Klenk H.P."/>
            <person name="Lapidus A."/>
        </authorList>
    </citation>
    <scope>NUCLEOTIDE SEQUENCE [LARGE SCALE GENOMIC DNA]</scope>
    <source>
        <strain evidence="14">DSM 15567 / CIP 107919 / 50-1 BON</strain>
    </source>
</reference>
<feature type="transmembrane region" description="Helical" evidence="11">
    <location>
        <begin position="58"/>
        <end position="77"/>
    </location>
</feature>
<dbReference type="Gene3D" id="1.20.1530.20">
    <property type="match status" value="1"/>
</dbReference>
<dbReference type="GO" id="GO:0015297">
    <property type="term" value="F:antiporter activity"/>
    <property type="evidence" value="ECO:0007669"/>
    <property type="project" value="UniProtKB-KW"/>
</dbReference>
<dbReference type="EMBL" id="CP002360">
    <property type="protein sequence ID" value="AEE95461.1"/>
    <property type="molecule type" value="Genomic_DNA"/>
</dbReference>
<dbReference type="AlphaFoldDB" id="F3ZX12"/>
<evidence type="ECO:0000256" key="6">
    <source>
        <dbReference type="ARBA" id="ARBA00022989"/>
    </source>
</evidence>
<dbReference type="GO" id="GO:0006814">
    <property type="term" value="P:sodium ion transport"/>
    <property type="evidence" value="ECO:0007669"/>
    <property type="project" value="UniProtKB-KW"/>
</dbReference>
<keyword evidence="7" id="KW-0915">Sodium</keyword>
<evidence type="ECO:0000256" key="8">
    <source>
        <dbReference type="ARBA" id="ARBA00023065"/>
    </source>
</evidence>
<dbReference type="InterPro" id="IPR006153">
    <property type="entry name" value="Cation/H_exchanger_TM"/>
</dbReference>
<name>F3ZX12_MAHA5</name>
<sequence length="395" mass="41477">MESATYLLQLAILLIAGLVGAYISRKVDQPSVLGQIIIGIIIGPSLLNLNIITSDTTLIEEFANIGVVLLMFIAGVETDLNELRDSGKASMIIASTGVLVPMILGFAVAAMEGIDMMTAIFIGVILTATSVSITVQVLREIGKLKTRQGVAILGAAVIDDVLGIILLSVVAGMVRPGATENIWLLLGKMALFFVGAVIIGLILYRLVTRLVLSRIRIGESLLTLALIFTFIFSFFAEYVGVAAITGAYVAGLILSATPYKNRISNGAQILAYNLFTPIFFINIGLGVNVRLLGGVLVFGTLLTLAALIGKIVGCGIGAKISGFNNRESLQVGIGMMSRGEVGLIVASLGESMGIIGPDVYAAIIMMILISTLTTPLLLKMSFKEKPAMAGGNVAN</sequence>
<evidence type="ECO:0000256" key="7">
    <source>
        <dbReference type="ARBA" id="ARBA00023053"/>
    </source>
</evidence>